<evidence type="ECO:0000259" key="3">
    <source>
        <dbReference type="PROSITE" id="PS50112"/>
    </source>
</evidence>
<dbReference type="STRING" id="1193682.BJP25_15740"/>
<feature type="domain" description="PAS" evidence="3">
    <location>
        <begin position="5"/>
        <end position="57"/>
    </location>
</feature>
<dbReference type="PANTHER" id="PTHR43156">
    <property type="entry name" value="STAGE II SPORULATION PROTEIN E-RELATED"/>
    <property type="match status" value="1"/>
</dbReference>
<keyword evidence="1" id="KW-0378">Hydrolase</keyword>
<dbReference type="SMART" id="SM00091">
    <property type="entry name" value="PAS"/>
    <property type="match status" value="1"/>
</dbReference>
<dbReference type="PROSITE" id="PS51746">
    <property type="entry name" value="PPM_2"/>
    <property type="match status" value="1"/>
</dbReference>
<dbReference type="InterPro" id="IPR000014">
    <property type="entry name" value="PAS"/>
</dbReference>
<sequence length="397" mass="42501">MEHGDPHDLRDLFDNAPCGYLSTLPDGTITTVNATLLGWLGRGREELVGRLRFADLLTFGGKVFHETHFAPLLRMGGEVREIAFEISAADGRRLPVLVNAAVRAGADGEPRLVRITLLDATHRRAYEQELLRARQEADRERDAVERERARLQRLTEILQRTLLPPSLPPVPGLDAAAHYHVASSDRVGGDFYDLFPITPDRWGVFLGDVCGKGPDAAVLTSAARYTLRSAAAHVGDPAAVLANLNDVLLQQVHTDRMRFCTAVFGVLTRDGDGFTAVLASGGHPPPLLTRADGGVHELTTPGGQLIGVFPDVRVVTTTTRLGPGDTLLLYSDGLIEARGADGGMFGEQCLSELATAFPGRTAAAIADDLIARLTAYAPKATDDTAILVLTVPSAEPG</sequence>
<reference evidence="6 7" key="1">
    <citation type="submission" date="2016-10" db="EMBL/GenBank/DDBJ databases">
        <title>The Draft Genome Sequence of Actinokineospora bangkokensis 44EHWT reveals the biosynthetic pathway of antifungal compounds Thailandins with unusual extender unit butylmalonyl-CoA.</title>
        <authorList>
            <person name="Greule A."/>
            <person name="Intra B."/>
            <person name="Flemming S."/>
            <person name="Rommel M.G."/>
            <person name="Panbangred W."/>
            <person name="Bechthold A."/>
        </authorList>
    </citation>
    <scope>NUCLEOTIDE SEQUENCE [LARGE SCALE GENOMIC DNA]</scope>
    <source>
        <strain evidence="6 7">44EHW</strain>
    </source>
</reference>
<evidence type="ECO:0000313" key="6">
    <source>
        <dbReference type="EMBL" id="OLR93920.1"/>
    </source>
</evidence>
<dbReference type="AlphaFoldDB" id="A0A1Q9LPH0"/>
<dbReference type="Pfam" id="PF07228">
    <property type="entry name" value="SpoIIE"/>
    <property type="match status" value="1"/>
</dbReference>
<dbReference type="SUPFAM" id="SSF81606">
    <property type="entry name" value="PP2C-like"/>
    <property type="match status" value="1"/>
</dbReference>
<dbReference type="NCBIfam" id="TIGR00229">
    <property type="entry name" value="sensory_box"/>
    <property type="match status" value="1"/>
</dbReference>
<proteinExistence type="predicted"/>
<dbReference type="InterPro" id="IPR036457">
    <property type="entry name" value="PPM-type-like_dom_sf"/>
</dbReference>
<keyword evidence="6" id="KW-0808">Transferase</keyword>
<dbReference type="InterPro" id="IPR000700">
    <property type="entry name" value="PAS-assoc_C"/>
</dbReference>
<keyword evidence="6" id="KW-0418">Kinase</keyword>
<evidence type="ECO:0000259" key="5">
    <source>
        <dbReference type="PROSITE" id="PS51746"/>
    </source>
</evidence>
<dbReference type="Pfam" id="PF13426">
    <property type="entry name" value="PAS_9"/>
    <property type="match status" value="1"/>
</dbReference>
<accession>A0A1Q9LPH0</accession>
<evidence type="ECO:0000256" key="2">
    <source>
        <dbReference type="SAM" id="Coils"/>
    </source>
</evidence>
<dbReference type="Gene3D" id="3.60.40.10">
    <property type="entry name" value="PPM-type phosphatase domain"/>
    <property type="match status" value="1"/>
</dbReference>
<dbReference type="InterPro" id="IPR035965">
    <property type="entry name" value="PAS-like_dom_sf"/>
</dbReference>
<dbReference type="SMART" id="SM00331">
    <property type="entry name" value="PP2C_SIG"/>
    <property type="match status" value="1"/>
</dbReference>
<evidence type="ECO:0000313" key="7">
    <source>
        <dbReference type="Proteomes" id="UP000186040"/>
    </source>
</evidence>
<feature type="domain" description="PPM-type phosphatase" evidence="5">
    <location>
        <begin position="175"/>
        <end position="391"/>
    </location>
</feature>
<dbReference type="SUPFAM" id="SSF55785">
    <property type="entry name" value="PYP-like sensor domain (PAS domain)"/>
    <property type="match status" value="1"/>
</dbReference>
<feature type="domain" description="PAC" evidence="4">
    <location>
        <begin position="80"/>
        <end position="132"/>
    </location>
</feature>
<dbReference type="InterPro" id="IPR052016">
    <property type="entry name" value="Bact_Sigma-Reg"/>
</dbReference>
<dbReference type="Proteomes" id="UP000186040">
    <property type="component" value="Unassembled WGS sequence"/>
</dbReference>
<dbReference type="GO" id="GO:0016791">
    <property type="term" value="F:phosphatase activity"/>
    <property type="evidence" value="ECO:0007669"/>
    <property type="project" value="TreeGrafter"/>
</dbReference>
<keyword evidence="7" id="KW-1185">Reference proteome</keyword>
<organism evidence="6 7">
    <name type="scientific">Actinokineospora bangkokensis</name>
    <dbReference type="NCBI Taxonomy" id="1193682"/>
    <lineage>
        <taxon>Bacteria</taxon>
        <taxon>Bacillati</taxon>
        <taxon>Actinomycetota</taxon>
        <taxon>Actinomycetes</taxon>
        <taxon>Pseudonocardiales</taxon>
        <taxon>Pseudonocardiaceae</taxon>
        <taxon>Actinokineospora</taxon>
    </lineage>
</organism>
<name>A0A1Q9LPH0_9PSEU</name>
<dbReference type="PROSITE" id="PS50112">
    <property type="entry name" value="PAS"/>
    <property type="match status" value="1"/>
</dbReference>
<dbReference type="Gene3D" id="3.30.450.20">
    <property type="entry name" value="PAS domain"/>
    <property type="match status" value="1"/>
</dbReference>
<keyword evidence="2" id="KW-0175">Coiled coil</keyword>
<evidence type="ECO:0000256" key="1">
    <source>
        <dbReference type="ARBA" id="ARBA00022801"/>
    </source>
</evidence>
<protein>
    <submittedName>
        <fullName evidence="6">Histidine kinase</fullName>
    </submittedName>
</protein>
<dbReference type="PROSITE" id="PS50113">
    <property type="entry name" value="PAC"/>
    <property type="match status" value="1"/>
</dbReference>
<dbReference type="GO" id="GO:0016301">
    <property type="term" value="F:kinase activity"/>
    <property type="evidence" value="ECO:0007669"/>
    <property type="project" value="UniProtKB-KW"/>
</dbReference>
<dbReference type="EMBL" id="MKQR01000009">
    <property type="protein sequence ID" value="OLR93920.1"/>
    <property type="molecule type" value="Genomic_DNA"/>
</dbReference>
<dbReference type="InterPro" id="IPR001932">
    <property type="entry name" value="PPM-type_phosphatase-like_dom"/>
</dbReference>
<dbReference type="PANTHER" id="PTHR43156:SF2">
    <property type="entry name" value="STAGE II SPORULATION PROTEIN E"/>
    <property type="match status" value="1"/>
</dbReference>
<evidence type="ECO:0000259" key="4">
    <source>
        <dbReference type="PROSITE" id="PS50113"/>
    </source>
</evidence>
<gene>
    <name evidence="6" type="ORF">BJP25_15740</name>
</gene>
<comment type="caution">
    <text evidence="6">The sequence shown here is derived from an EMBL/GenBank/DDBJ whole genome shotgun (WGS) entry which is preliminary data.</text>
</comment>
<dbReference type="CDD" id="cd00130">
    <property type="entry name" value="PAS"/>
    <property type="match status" value="1"/>
</dbReference>
<feature type="coiled-coil region" evidence="2">
    <location>
        <begin position="123"/>
        <end position="161"/>
    </location>
</feature>